<protein>
    <recommendedName>
        <fullName evidence="4">Phage-related protein</fullName>
    </recommendedName>
</protein>
<dbReference type="KEGG" id="vfa:MM35RIKEN_16810"/>
<sequence length="665" mass="69589">MNLLDLFVKISVQDEASENVETLSGKFKNGLATAAKVGAAAVGAAATGIAVLTKNALNNYAEYEQLVGGVDTLFKDSSAKVQEYAANAYKTAGLSANEYMDTVTSFSASLLQSLGGDTAAAADMANVAITDMSDNANKMGTDMASIQNAYQGFAKQNYTMLDNLKLGYGGTKEEMERLLADASKLSGKDFLWGEDGMGYGYAEIVEAIHVVQTEMGITGTTAKEASTTIQGSVSSMKSAWGNLLVGIADDNADFKTLTEQFVDSLVTVGENIIPRINVILGGISRLATSASTTIIPMVITTITDNLPALLQSAVALVGALGQGIIDSLPAITQAAIDILFFLANGLIENLPTLIDGIVQVTMTIVQMLTSPDFLTQLIETAILLIVTLANGLIDAIPQLIAAVPLIIGNLLAAIIVELPNIIQMGIDLLFALIDGIIQCIPELVAAVPTLIIAFINGIVNNLDKIILAAPQIIVSLITGIVGAIPELIAAVPRIIAAIADTIRNYDWGSIGRNIVQGLKDGIAGMWDNIKNWFSEKVDGLVGSVKRILGINSPSKVFAGIGGYMAEGLGEGFSDEFASVKKDIEGDMSFSAGSITAGANISGNYASGAYGVASGGFSRIIMLLEQYLPMLANMKVIMDSGQVVGLLAPGMDEELAKINARRARAV</sequence>
<dbReference type="RefSeq" id="WP_212821105.1">
    <property type="nucleotide sequence ID" value="NZ_AP023416.1"/>
</dbReference>
<dbReference type="EMBL" id="AP023416">
    <property type="protein sequence ID" value="BCK79489.1"/>
    <property type="molecule type" value="Genomic_DNA"/>
</dbReference>
<evidence type="ECO:0000313" key="2">
    <source>
        <dbReference type="EMBL" id="BCK79489.1"/>
    </source>
</evidence>
<evidence type="ECO:0000313" key="3">
    <source>
        <dbReference type="Proteomes" id="UP000681343"/>
    </source>
</evidence>
<keyword evidence="1" id="KW-1133">Transmembrane helix</keyword>
<feature type="transmembrane region" description="Helical" evidence="1">
    <location>
        <begin position="428"/>
        <end position="459"/>
    </location>
</feature>
<proteinExistence type="predicted"/>
<organism evidence="2 3">
    <name type="scientific">Vescimonas fastidiosa</name>
    <dbReference type="NCBI Taxonomy" id="2714353"/>
    <lineage>
        <taxon>Bacteria</taxon>
        <taxon>Bacillati</taxon>
        <taxon>Bacillota</taxon>
        <taxon>Clostridia</taxon>
        <taxon>Eubacteriales</taxon>
        <taxon>Oscillospiraceae</taxon>
        <taxon>Vescimonas</taxon>
    </lineage>
</organism>
<name>A0A810PSH7_9FIRM</name>
<feature type="transmembrane region" description="Helical" evidence="1">
    <location>
        <begin position="373"/>
        <end position="393"/>
    </location>
</feature>
<dbReference type="Proteomes" id="UP000681343">
    <property type="component" value="Plasmid pMM35_01"/>
</dbReference>
<reference evidence="2" key="1">
    <citation type="submission" date="2020-09" db="EMBL/GenBank/DDBJ databases">
        <title>New species isolated from human feces.</title>
        <authorList>
            <person name="Kitahara M."/>
            <person name="Shigeno Y."/>
            <person name="Shime M."/>
            <person name="Matsumoto Y."/>
            <person name="Nakamura S."/>
            <person name="Motooka D."/>
            <person name="Fukuoka S."/>
            <person name="Nishikawa H."/>
            <person name="Benno Y."/>
        </authorList>
    </citation>
    <scope>NUCLEOTIDE SEQUENCE</scope>
    <source>
        <strain evidence="2">MM35</strain>
        <plasmid evidence="2">pMM35_01</plasmid>
    </source>
</reference>
<gene>
    <name evidence="2" type="ORF">MM35RIKEN_16810</name>
</gene>
<feature type="transmembrane region" description="Helical" evidence="1">
    <location>
        <begin position="399"/>
        <end position="416"/>
    </location>
</feature>
<dbReference type="InterPro" id="IPR016024">
    <property type="entry name" value="ARM-type_fold"/>
</dbReference>
<accession>A0A810PSH7</accession>
<keyword evidence="2" id="KW-0614">Plasmid</keyword>
<keyword evidence="3" id="KW-1185">Reference proteome</keyword>
<dbReference type="AlphaFoldDB" id="A0A810PSH7"/>
<geneLocation type="plasmid" evidence="2 3">
    <name>pMM35_01</name>
</geneLocation>
<keyword evidence="1" id="KW-0812">Transmembrane</keyword>
<dbReference type="SUPFAM" id="SSF48371">
    <property type="entry name" value="ARM repeat"/>
    <property type="match status" value="1"/>
</dbReference>
<evidence type="ECO:0000256" key="1">
    <source>
        <dbReference type="SAM" id="Phobius"/>
    </source>
</evidence>
<feature type="transmembrane region" description="Helical" evidence="1">
    <location>
        <begin position="465"/>
        <end position="484"/>
    </location>
</feature>
<keyword evidence="1" id="KW-0472">Membrane</keyword>
<evidence type="ECO:0008006" key="4">
    <source>
        <dbReference type="Google" id="ProtNLM"/>
    </source>
</evidence>